<feature type="region of interest" description="Disordered" evidence="1">
    <location>
        <begin position="118"/>
        <end position="153"/>
    </location>
</feature>
<dbReference type="GeneID" id="85435555"/>
<evidence type="ECO:0000313" key="2">
    <source>
        <dbReference type="EMBL" id="KAK1593271.1"/>
    </source>
</evidence>
<protein>
    <submittedName>
        <fullName evidence="2">Uncharacterized protein</fullName>
    </submittedName>
</protein>
<keyword evidence="3" id="KW-1185">Reference proteome</keyword>
<comment type="caution">
    <text evidence="2">The sequence shown here is derived from an EMBL/GenBank/DDBJ whole genome shotgun (WGS) entry which is preliminary data.</text>
</comment>
<sequence length="153" mass="16302">MWEGCQHNGLELGGRQTRNTHTRVGGCGGGFALGPPPPPPLSIFSPAPWRARPLPFPSHAGPSPVVSTAIQIQEVKMVLKKGGRGRGGQTARDLLRLLVIGKSLECFVIHVYVCGETRKRKRKKKPDPTLLPLSARQGKGPAATFARSGGVPS</sequence>
<proteinExistence type="predicted"/>
<dbReference type="EMBL" id="JAHLJV010000026">
    <property type="protein sequence ID" value="KAK1593271.1"/>
    <property type="molecule type" value="Genomic_DNA"/>
</dbReference>
<evidence type="ECO:0000256" key="1">
    <source>
        <dbReference type="SAM" id="MobiDB-lite"/>
    </source>
</evidence>
<gene>
    <name evidence="2" type="ORF">LY79DRAFT_182364</name>
</gene>
<dbReference type="AlphaFoldDB" id="A0AAD8V675"/>
<reference evidence="2" key="1">
    <citation type="submission" date="2021-06" db="EMBL/GenBank/DDBJ databases">
        <title>Comparative genomics, transcriptomics and evolutionary studies reveal genomic signatures of adaptation to plant cell wall in hemibiotrophic fungi.</title>
        <authorList>
            <consortium name="DOE Joint Genome Institute"/>
            <person name="Baroncelli R."/>
            <person name="Diaz J.F."/>
            <person name="Benocci T."/>
            <person name="Peng M."/>
            <person name="Battaglia E."/>
            <person name="Haridas S."/>
            <person name="Andreopoulos W."/>
            <person name="Labutti K."/>
            <person name="Pangilinan J."/>
            <person name="Floch G.L."/>
            <person name="Makela M.R."/>
            <person name="Henrissat B."/>
            <person name="Grigoriev I.V."/>
            <person name="Crouch J.A."/>
            <person name="De Vries R.P."/>
            <person name="Sukno S.A."/>
            <person name="Thon M.R."/>
        </authorList>
    </citation>
    <scope>NUCLEOTIDE SEQUENCE</scope>
    <source>
        <strain evidence="2">CBS 125086</strain>
    </source>
</reference>
<name>A0AAD8V675_9PEZI</name>
<accession>A0AAD8V675</accession>
<dbReference type="RefSeq" id="XP_060414582.1">
    <property type="nucleotide sequence ID" value="XM_060551315.1"/>
</dbReference>
<organism evidence="2 3">
    <name type="scientific">Colletotrichum navitas</name>
    <dbReference type="NCBI Taxonomy" id="681940"/>
    <lineage>
        <taxon>Eukaryota</taxon>
        <taxon>Fungi</taxon>
        <taxon>Dikarya</taxon>
        <taxon>Ascomycota</taxon>
        <taxon>Pezizomycotina</taxon>
        <taxon>Sordariomycetes</taxon>
        <taxon>Hypocreomycetidae</taxon>
        <taxon>Glomerellales</taxon>
        <taxon>Glomerellaceae</taxon>
        <taxon>Colletotrichum</taxon>
        <taxon>Colletotrichum graminicola species complex</taxon>
    </lineage>
</organism>
<evidence type="ECO:0000313" key="3">
    <source>
        <dbReference type="Proteomes" id="UP001230504"/>
    </source>
</evidence>
<dbReference type="Proteomes" id="UP001230504">
    <property type="component" value="Unassembled WGS sequence"/>
</dbReference>